<organism evidence="2 3">
    <name type="scientific">Pythium insidiosum</name>
    <name type="common">Pythiosis disease agent</name>
    <dbReference type="NCBI Taxonomy" id="114742"/>
    <lineage>
        <taxon>Eukaryota</taxon>
        <taxon>Sar</taxon>
        <taxon>Stramenopiles</taxon>
        <taxon>Oomycota</taxon>
        <taxon>Peronosporomycetes</taxon>
        <taxon>Pythiales</taxon>
        <taxon>Pythiaceae</taxon>
        <taxon>Pythium</taxon>
    </lineage>
</organism>
<proteinExistence type="predicted"/>
<sequence length="125" mass="13587">MRFHAAEIFADMAAEYIAIGSSITFIFFYREHPHYLLSNRRSGAAASSATTSWTPSALWGLQLALELVIDLLSSTAEILAGTSFGDIRRQAPFIIVTFVAIAILNVQISTVFYLQDAPSAAIISS</sequence>
<feature type="transmembrane region" description="Helical" evidence="1">
    <location>
        <begin position="12"/>
        <end position="29"/>
    </location>
</feature>
<keyword evidence="1" id="KW-1133">Transmembrane helix</keyword>
<reference evidence="2" key="1">
    <citation type="submission" date="2021-12" db="EMBL/GenBank/DDBJ databases">
        <title>Prjna785345.</title>
        <authorList>
            <person name="Rujirawat T."/>
            <person name="Krajaejun T."/>
        </authorList>
    </citation>
    <scope>NUCLEOTIDE SEQUENCE</scope>
    <source>
        <strain evidence="2">Pi057C3</strain>
    </source>
</reference>
<keyword evidence="3" id="KW-1185">Reference proteome</keyword>
<dbReference type="AlphaFoldDB" id="A0AAD5MAD2"/>
<name>A0AAD5MAD2_PYTIN</name>
<accession>A0AAD5MAD2</accession>
<keyword evidence="1" id="KW-0472">Membrane</keyword>
<evidence type="ECO:0000313" key="3">
    <source>
        <dbReference type="Proteomes" id="UP001209570"/>
    </source>
</evidence>
<evidence type="ECO:0008006" key="4">
    <source>
        <dbReference type="Google" id="ProtNLM"/>
    </source>
</evidence>
<dbReference type="EMBL" id="JAKCXM010000001">
    <property type="protein sequence ID" value="KAJ0410376.1"/>
    <property type="molecule type" value="Genomic_DNA"/>
</dbReference>
<gene>
    <name evidence="2" type="ORF">P43SY_002708</name>
</gene>
<evidence type="ECO:0000313" key="2">
    <source>
        <dbReference type="EMBL" id="KAJ0410376.1"/>
    </source>
</evidence>
<keyword evidence="1" id="KW-0812">Transmembrane</keyword>
<protein>
    <recommendedName>
        <fullName evidence="4">Transmembrane protein</fullName>
    </recommendedName>
</protein>
<evidence type="ECO:0000256" key="1">
    <source>
        <dbReference type="SAM" id="Phobius"/>
    </source>
</evidence>
<comment type="caution">
    <text evidence="2">The sequence shown here is derived from an EMBL/GenBank/DDBJ whole genome shotgun (WGS) entry which is preliminary data.</text>
</comment>
<feature type="transmembrane region" description="Helical" evidence="1">
    <location>
        <begin position="91"/>
        <end position="114"/>
    </location>
</feature>
<dbReference type="Proteomes" id="UP001209570">
    <property type="component" value="Unassembled WGS sequence"/>
</dbReference>